<evidence type="ECO:0000313" key="2">
    <source>
        <dbReference type="Proteomes" id="UP000245125"/>
    </source>
</evidence>
<name>A0A2U3QGB1_9BACT</name>
<reference evidence="2" key="1">
    <citation type="submission" date="2018-03" db="EMBL/GenBank/DDBJ databases">
        <authorList>
            <person name="Zecchin S."/>
        </authorList>
    </citation>
    <scope>NUCLEOTIDE SEQUENCE [LARGE SCALE GENOMIC DNA]</scope>
</reference>
<organism evidence="1 2">
    <name type="scientific">Candidatus Sulfobium mesophilum</name>
    <dbReference type="NCBI Taxonomy" id="2016548"/>
    <lineage>
        <taxon>Bacteria</taxon>
        <taxon>Pseudomonadati</taxon>
        <taxon>Nitrospirota</taxon>
        <taxon>Nitrospiria</taxon>
        <taxon>Nitrospirales</taxon>
        <taxon>Nitrospiraceae</taxon>
        <taxon>Candidatus Sulfobium</taxon>
    </lineage>
</organism>
<accession>A0A2U3QGB1</accession>
<dbReference type="Proteomes" id="UP000245125">
    <property type="component" value="Unassembled WGS sequence"/>
</dbReference>
<gene>
    <name evidence="1" type="ORF">NBG4_220023</name>
</gene>
<dbReference type="AlphaFoldDB" id="A0A2U3QGB1"/>
<protein>
    <submittedName>
        <fullName evidence="1">Uncharacterized protein</fullName>
    </submittedName>
</protein>
<sequence>MRVMPSIQEVLIKRVIEAAWAPFVPEDVFGQLLDIDTGVVMTEECIVTEDGQFHKGDFTIKFEANVLLHFPKTLKE</sequence>
<keyword evidence="2" id="KW-1185">Reference proteome</keyword>
<dbReference type="EMBL" id="OUUY01000067">
    <property type="protein sequence ID" value="SPQ00390.1"/>
    <property type="molecule type" value="Genomic_DNA"/>
</dbReference>
<proteinExistence type="predicted"/>
<evidence type="ECO:0000313" key="1">
    <source>
        <dbReference type="EMBL" id="SPQ00390.1"/>
    </source>
</evidence>